<evidence type="ECO:0000313" key="3">
    <source>
        <dbReference type="Proteomes" id="UP000266305"/>
    </source>
</evidence>
<reference evidence="2 3" key="1">
    <citation type="submission" date="2018-08" db="EMBL/GenBank/DDBJ databases">
        <title>Draft genome sequence of Rhodobacter sphaeroides FY.</title>
        <authorList>
            <person name="Rayyan A."/>
            <person name="Meyer T.E."/>
            <person name="Kyndt J.A."/>
        </authorList>
    </citation>
    <scope>NUCLEOTIDE SEQUENCE [LARGE SCALE GENOMIC DNA]</scope>
    <source>
        <strain evidence="2 3">FY</strain>
    </source>
</reference>
<dbReference type="RefSeq" id="WP_118999999.1">
    <property type="nucleotide sequence ID" value="NZ_QWGP01000008.1"/>
</dbReference>
<name>A0AAX1ULB5_CERSP</name>
<protein>
    <submittedName>
        <fullName evidence="2">Uncharacterized protein</fullName>
    </submittedName>
</protein>
<accession>A0AAX1ULB5</accession>
<sequence length="259" mass="29344">MRPAEEIARMLPIPADLGRGAFTGKWRSASAHISPERMTPLKEALLFKTNAALYSLVSAAMVWQAERLRAQTDVSPLLDMAEALYAWQQDWHWFGRTPAIADIDTIDEAPRPQGSVLMMLDLIHQDHIYTSGHWPSEPIFSVTADMLVLTRFNLPADAVPAFDAWVEAMIARMDVIAEFPEHGETPELEVGDTPERRAWAAKVMGRPLPPSVLDLSRDPDPSRWPDEWRDLLARLDWDRNPFLRRPPGTLRPRQDGEVP</sequence>
<feature type="region of interest" description="Disordered" evidence="1">
    <location>
        <begin position="240"/>
        <end position="259"/>
    </location>
</feature>
<dbReference type="Proteomes" id="UP000266305">
    <property type="component" value="Unassembled WGS sequence"/>
</dbReference>
<evidence type="ECO:0000256" key="1">
    <source>
        <dbReference type="SAM" id="MobiDB-lite"/>
    </source>
</evidence>
<comment type="caution">
    <text evidence="2">The sequence shown here is derived from an EMBL/GenBank/DDBJ whole genome shotgun (WGS) entry which is preliminary data.</text>
</comment>
<dbReference type="EMBL" id="QWGP01000008">
    <property type="protein sequence ID" value="RHZ95432.1"/>
    <property type="molecule type" value="Genomic_DNA"/>
</dbReference>
<organism evidence="2 3">
    <name type="scientific">Cereibacter sphaeroides</name>
    <name type="common">Rhodobacter sphaeroides</name>
    <dbReference type="NCBI Taxonomy" id="1063"/>
    <lineage>
        <taxon>Bacteria</taxon>
        <taxon>Pseudomonadati</taxon>
        <taxon>Pseudomonadota</taxon>
        <taxon>Alphaproteobacteria</taxon>
        <taxon>Rhodobacterales</taxon>
        <taxon>Paracoccaceae</taxon>
        <taxon>Cereibacter</taxon>
    </lineage>
</organism>
<dbReference type="AlphaFoldDB" id="A0AAX1ULB5"/>
<gene>
    <name evidence="2" type="ORF">D1114_09550</name>
</gene>
<proteinExistence type="predicted"/>
<evidence type="ECO:0000313" key="2">
    <source>
        <dbReference type="EMBL" id="RHZ95432.1"/>
    </source>
</evidence>